<feature type="compositionally biased region" description="Basic and acidic residues" evidence="1">
    <location>
        <begin position="22"/>
        <end position="41"/>
    </location>
</feature>
<evidence type="ECO:0000313" key="4">
    <source>
        <dbReference type="Proteomes" id="UP000179467"/>
    </source>
</evidence>
<dbReference type="InterPro" id="IPR056490">
    <property type="entry name" value="Rcc01698_C"/>
</dbReference>
<keyword evidence="4" id="KW-1185">Reference proteome</keyword>
<gene>
    <name evidence="3" type="ORF">BHE75_01668</name>
</gene>
<dbReference type="Proteomes" id="UP000179467">
    <property type="component" value="Unassembled WGS sequence"/>
</dbReference>
<evidence type="ECO:0000313" key="3">
    <source>
        <dbReference type="EMBL" id="OHT19680.1"/>
    </source>
</evidence>
<organism evidence="3 4">
    <name type="scientific">Edaphosphingomonas haloaromaticamans</name>
    <dbReference type="NCBI Taxonomy" id="653954"/>
    <lineage>
        <taxon>Bacteria</taxon>
        <taxon>Pseudomonadati</taxon>
        <taxon>Pseudomonadota</taxon>
        <taxon>Alphaproteobacteria</taxon>
        <taxon>Sphingomonadales</taxon>
        <taxon>Rhizorhabdaceae</taxon>
        <taxon>Edaphosphingomonas</taxon>
    </lineage>
</organism>
<evidence type="ECO:0000256" key="1">
    <source>
        <dbReference type="SAM" id="MobiDB-lite"/>
    </source>
</evidence>
<protein>
    <recommendedName>
        <fullName evidence="2">Rcc01698-like C-terminal domain-containing protein</fullName>
    </recommendedName>
</protein>
<proteinExistence type="predicted"/>
<sequence length="512" mass="53514">MGKVEETAPGTMTGEAGAKPAPELKTKPKPKPEPEPTSEPKTKRRPAASRAKREAPELNAIGRVVRTGGWTEAKRETFLAHLAVTANVSASARLVGMGEPGAYKLRRRDADFRAAWKAALEEGLEHLEQVALQRALGGTLTPIIHGGEAKGEVLVPDNRMVMFLLRMHRETARMMLELKLAGLPLAGAGRSAVAGDGVREPDAPHGPTVVALLDLPPLDATAASVPRIWAAAAGPLPGWRRAELGWSIDGGATWQDAGQTAMPAVMGVAETILPPGSSVLMDRTSFVDVALLHDGMVLIGRDDEALVNGANVAMIGDELIQFGSAAPLGGGRYRLSRLMRGRRGTEAAMAGHAAGERFVLIETPSLLPIELPASSIGGHIGLMARGVGDGAPATAQAAFLGRALRPPSPAHLRLERGADGGVLIGWTRRSRTGWPWIDGADAPLAEEAERYRIVITPAIGSVRTAETSEPAYAYDAARMAADGAAGTPAINIAVHQIGAGGLSDPATASMTF</sequence>
<dbReference type="RefSeq" id="WP_070933582.1">
    <property type="nucleotide sequence ID" value="NZ_MIPT01000001.1"/>
</dbReference>
<accession>A0A1S1HGM8</accession>
<feature type="region of interest" description="Disordered" evidence="1">
    <location>
        <begin position="1"/>
        <end position="59"/>
    </location>
</feature>
<reference evidence="3 4" key="1">
    <citation type="submission" date="2016-09" db="EMBL/GenBank/DDBJ databases">
        <title>Metabolic pathway, cell adaptation mechanisms and a novel monoxygenase revealed through proteogenomic-transcription analysis of a Sphingomonas haloaromaticamans strain degrading the fungicide ortho-phenylphenol.</title>
        <authorList>
            <person name="Perruchon C."/>
            <person name="Papadopoulou E.S."/>
            <person name="Rousidou C."/>
            <person name="Vasileiadis S."/>
            <person name="Tanou G."/>
            <person name="Amoutzias G."/>
            <person name="Molassiotis A."/>
            <person name="Karpouzas D.G."/>
        </authorList>
    </citation>
    <scope>NUCLEOTIDE SEQUENCE [LARGE SCALE GENOMIC DNA]</scope>
    <source>
        <strain evidence="3 4">P3</strain>
    </source>
</reference>
<feature type="domain" description="Rcc01698-like C-terminal" evidence="2">
    <location>
        <begin position="264"/>
        <end position="359"/>
    </location>
</feature>
<dbReference type="Pfam" id="PF23666">
    <property type="entry name" value="Rcc01698_C"/>
    <property type="match status" value="1"/>
</dbReference>
<dbReference type="EMBL" id="MIPT01000001">
    <property type="protein sequence ID" value="OHT19680.1"/>
    <property type="molecule type" value="Genomic_DNA"/>
</dbReference>
<comment type="caution">
    <text evidence="3">The sequence shown here is derived from an EMBL/GenBank/DDBJ whole genome shotgun (WGS) entry which is preliminary data.</text>
</comment>
<dbReference type="AlphaFoldDB" id="A0A1S1HGM8"/>
<evidence type="ECO:0000259" key="2">
    <source>
        <dbReference type="Pfam" id="PF23666"/>
    </source>
</evidence>
<name>A0A1S1HGM8_9SPHN</name>